<keyword evidence="1" id="KW-0472">Membrane</keyword>
<comment type="caution">
    <text evidence="2">The sequence shown here is derived from an EMBL/GenBank/DDBJ whole genome shotgun (WGS) entry which is preliminary data.</text>
</comment>
<sequence>MELAKVMNYLRFFAIFGAFLCTTCPWKSAIAATLATLFYSAISPLLTQSSSSIIMHKCISHVPSTILLVMCCLYDIELRPYLLAAGGVEYLSLWLLMYSEIFTKTLRNDIIAKRPLQLGEEVSWVLNDAFLIVTLLLSQGAIVKSGFVDKAYLFLLSGFIARKGLNVVLLISSVTDIVALEPKKD</sequence>
<feature type="transmembrane region" description="Helical" evidence="1">
    <location>
        <begin position="122"/>
        <end position="143"/>
    </location>
</feature>
<organism evidence="2 3">
    <name type="scientific">Stentor coeruleus</name>
    <dbReference type="NCBI Taxonomy" id="5963"/>
    <lineage>
        <taxon>Eukaryota</taxon>
        <taxon>Sar</taxon>
        <taxon>Alveolata</taxon>
        <taxon>Ciliophora</taxon>
        <taxon>Postciliodesmatophora</taxon>
        <taxon>Heterotrichea</taxon>
        <taxon>Heterotrichida</taxon>
        <taxon>Stentoridae</taxon>
        <taxon>Stentor</taxon>
    </lineage>
</organism>
<gene>
    <name evidence="2" type="ORF">SteCoe_27268</name>
</gene>
<keyword evidence="3" id="KW-1185">Reference proteome</keyword>
<evidence type="ECO:0000313" key="3">
    <source>
        <dbReference type="Proteomes" id="UP000187209"/>
    </source>
</evidence>
<dbReference type="AlphaFoldDB" id="A0A1R2BAZ7"/>
<dbReference type="Proteomes" id="UP000187209">
    <property type="component" value="Unassembled WGS sequence"/>
</dbReference>
<feature type="transmembrane region" description="Helical" evidence="1">
    <location>
        <begin position="12"/>
        <end position="42"/>
    </location>
</feature>
<reference evidence="2 3" key="1">
    <citation type="submission" date="2016-11" db="EMBL/GenBank/DDBJ databases">
        <title>The macronuclear genome of Stentor coeruleus: a giant cell with tiny introns.</title>
        <authorList>
            <person name="Slabodnick M."/>
            <person name="Ruby J.G."/>
            <person name="Reiff S.B."/>
            <person name="Swart E.C."/>
            <person name="Gosai S."/>
            <person name="Prabakaran S."/>
            <person name="Witkowska E."/>
            <person name="Larue G.E."/>
            <person name="Fisher S."/>
            <person name="Freeman R.M."/>
            <person name="Gunawardena J."/>
            <person name="Chu W."/>
            <person name="Stover N.A."/>
            <person name="Gregory B.D."/>
            <person name="Nowacki M."/>
            <person name="Derisi J."/>
            <person name="Roy S.W."/>
            <person name="Marshall W.F."/>
            <person name="Sood P."/>
        </authorList>
    </citation>
    <scope>NUCLEOTIDE SEQUENCE [LARGE SCALE GENOMIC DNA]</scope>
    <source>
        <strain evidence="2">WM001</strain>
    </source>
</reference>
<feature type="transmembrane region" description="Helical" evidence="1">
    <location>
        <begin position="81"/>
        <end position="102"/>
    </location>
</feature>
<keyword evidence="1" id="KW-1133">Transmembrane helix</keyword>
<dbReference type="EMBL" id="MPUH01000786">
    <property type="protein sequence ID" value="OMJ73926.1"/>
    <property type="molecule type" value="Genomic_DNA"/>
</dbReference>
<evidence type="ECO:0000256" key="1">
    <source>
        <dbReference type="SAM" id="Phobius"/>
    </source>
</evidence>
<name>A0A1R2BAZ7_9CILI</name>
<accession>A0A1R2BAZ7</accession>
<keyword evidence="1" id="KW-0812">Transmembrane</keyword>
<protein>
    <submittedName>
        <fullName evidence="2">Uncharacterized protein</fullName>
    </submittedName>
</protein>
<evidence type="ECO:0000313" key="2">
    <source>
        <dbReference type="EMBL" id="OMJ73926.1"/>
    </source>
</evidence>
<proteinExistence type="predicted"/>